<name>A0A4S8LM75_DENBC</name>
<reference evidence="2 3" key="1">
    <citation type="journal article" date="2019" name="Nat. Ecol. Evol.">
        <title>Megaphylogeny resolves global patterns of mushroom evolution.</title>
        <authorList>
            <person name="Varga T."/>
            <person name="Krizsan K."/>
            <person name="Foldi C."/>
            <person name="Dima B."/>
            <person name="Sanchez-Garcia M."/>
            <person name="Sanchez-Ramirez S."/>
            <person name="Szollosi G.J."/>
            <person name="Szarkandi J.G."/>
            <person name="Papp V."/>
            <person name="Albert L."/>
            <person name="Andreopoulos W."/>
            <person name="Angelini C."/>
            <person name="Antonin V."/>
            <person name="Barry K.W."/>
            <person name="Bougher N.L."/>
            <person name="Buchanan P."/>
            <person name="Buyck B."/>
            <person name="Bense V."/>
            <person name="Catcheside P."/>
            <person name="Chovatia M."/>
            <person name="Cooper J."/>
            <person name="Damon W."/>
            <person name="Desjardin D."/>
            <person name="Finy P."/>
            <person name="Geml J."/>
            <person name="Haridas S."/>
            <person name="Hughes K."/>
            <person name="Justo A."/>
            <person name="Karasinski D."/>
            <person name="Kautmanova I."/>
            <person name="Kiss B."/>
            <person name="Kocsube S."/>
            <person name="Kotiranta H."/>
            <person name="LaButti K.M."/>
            <person name="Lechner B.E."/>
            <person name="Liimatainen K."/>
            <person name="Lipzen A."/>
            <person name="Lukacs Z."/>
            <person name="Mihaltcheva S."/>
            <person name="Morgado L.N."/>
            <person name="Niskanen T."/>
            <person name="Noordeloos M.E."/>
            <person name="Ohm R.A."/>
            <person name="Ortiz-Santana B."/>
            <person name="Ovrebo C."/>
            <person name="Racz N."/>
            <person name="Riley R."/>
            <person name="Savchenko A."/>
            <person name="Shiryaev A."/>
            <person name="Soop K."/>
            <person name="Spirin V."/>
            <person name="Szebenyi C."/>
            <person name="Tomsovsky M."/>
            <person name="Tulloss R.E."/>
            <person name="Uehling J."/>
            <person name="Grigoriev I.V."/>
            <person name="Vagvolgyi C."/>
            <person name="Papp T."/>
            <person name="Martin F.M."/>
            <person name="Miettinen O."/>
            <person name="Hibbett D.S."/>
            <person name="Nagy L.G."/>
        </authorList>
    </citation>
    <scope>NUCLEOTIDE SEQUENCE [LARGE SCALE GENOMIC DNA]</scope>
    <source>
        <strain evidence="2 3">CBS 962.96</strain>
    </source>
</reference>
<dbReference type="OrthoDB" id="3048815at2759"/>
<evidence type="ECO:0000313" key="3">
    <source>
        <dbReference type="Proteomes" id="UP000297245"/>
    </source>
</evidence>
<dbReference type="InterPro" id="IPR014722">
    <property type="entry name" value="Rib_uL2_dom2"/>
</dbReference>
<protein>
    <recommendedName>
        <fullName evidence="1">Spt5 KOW domain-containing protein</fullName>
    </recommendedName>
</protein>
<dbReference type="Proteomes" id="UP000297245">
    <property type="component" value="Unassembled WGS sequence"/>
</dbReference>
<sequence>MAHSSTPWINTQVKIIKGNWKGYEGIVKDVRRHMSLSGVQLLVELSVWTPVQACPQITVDYDDVREPSHWQPLAVFAPLSDRQIYFAPNKDYRPMEYHVPYIPIFSMNMPSVCAPTPLPPDSELEDLPSNAWWDPRPHSIERLEHWILDPRLNGLTIEVSVSVESGQRNSAWVTISDGQIYQANKPKTLYRTESIGFPIIPPLAKTEKGLLVVVHGEHIGALVRQIHYFNLDRKPWFIAGIVINGGQEEKESLTGRRIEVSQHDVVRVRETSREEMGESNFLSSTGRVPHKKA</sequence>
<evidence type="ECO:0000259" key="1">
    <source>
        <dbReference type="Pfam" id="PF23290"/>
    </source>
</evidence>
<organism evidence="2 3">
    <name type="scientific">Dendrothele bispora (strain CBS 962.96)</name>
    <dbReference type="NCBI Taxonomy" id="1314807"/>
    <lineage>
        <taxon>Eukaryota</taxon>
        <taxon>Fungi</taxon>
        <taxon>Dikarya</taxon>
        <taxon>Basidiomycota</taxon>
        <taxon>Agaricomycotina</taxon>
        <taxon>Agaricomycetes</taxon>
        <taxon>Agaricomycetidae</taxon>
        <taxon>Agaricales</taxon>
        <taxon>Agaricales incertae sedis</taxon>
        <taxon>Dendrothele</taxon>
    </lineage>
</organism>
<accession>A0A4S8LM75</accession>
<keyword evidence="3" id="KW-1185">Reference proteome</keyword>
<dbReference type="EMBL" id="ML179347">
    <property type="protein sequence ID" value="THU90053.1"/>
    <property type="molecule type" value="Genomic_DNA"/>
</dbReference>
<proteinExistence type="predicted"/>
<dbReference type="Gene3D" id="2.30.30.30">
    <property type="match status" value="1"/>
</dbReference>
<gene>
    <name evidence="2" type="ORF">K435DRAFT_864661</name>
</gene>
<feature type="domain" description="Spt5 KOW" evidence="1">
    <location>
        <begin position="9"/>
        <end position="31"/>
    </location>
</feature>
<dbReference type="InterPro" id="IPR041978">
    <property type="entry name" value="KOW_Spt5_5"/>
</dbReference>
<dbReference type="Pfam" id="PF23290">
    <property type="entry name" value="KOW5_SPT5"/>
    <property type="match status" value="1"/>
</dbReference>
<dbReference type="AlphaFoldDB" id="A0A4S8LM75"/>
<evidence type="ECO:0000313" key="2">
    <source>
        <dbReference type="EMBL" id="THU90053.1"/>
    </source>
</evidence>